<gene>
    <name evidence="2" type="ORF">GCM10007890_01670</name>
</gene>
<dbReference type="InterPro" id="IPR011681">
    <property type="entry name" value="GcrA"/>
</dbReference>
<feature type="region of interest" description="Disordered" evidence="1">
    <location>
        <begin position="55"/>
        <end position="108"/>
    </location>
</feature>
<dbReference type="Proteomes" id="UP001157440">
    <property type="component" value="Unassembled WGS sequence"/>
</dbReference>
<dbReference type="Pfam" id="PF07750">
    <property type="entry name" value="GcrA"/>
    <property type="match status" value="1"/>
</dbReference>
<proteinExistence type="predicted"/>
<keyword evidence="3" id="KW-1185">Reference proteome</keyword>
<evidence type="ECO:0008006" key="4">
    <source>
        <dbReference type="Google" id="ProtNLM"/>
    </source>
</evidence>
<evidence type="ECO:0000256" key="1">
    <source>
        <dbReference type="SAM" id="MobiDB-lite"/>
    </source>
</evidence>
<evidence type="ECO:0000313" key="2">
    <source>
        <dbReference type="EMBL" id="GLS68155.1"/>
    </source>
</evidence>
<sequence length="178" mass="19570">MPWKPKHRELVLTMWPTGCGSARIIEALAAEHGIHVSKSAVVGIAFRAGLAFCGARKKPPPPRGPRPPRVAMTPEQRAERERARAARRRERAAADAGRPVPPPRPRVAAAGVPESLRIPIWEIRDGACRYIADDPREGGTCCGHQTFPGSPWCEGHRAECVAQPGRQVSTWVRFRRVA</sequence>
<evidence type="ECO:0000313" key="3">
    <source>
        <dbReference type="Proteomes" id="UP001157440"/>
    </source>
</evidence>
<organism evidence="2 3">
    <name type="scientific">Methylobacterium tardum</name>
    <dbReference type="NCBI Taxonomy" id="374432"/>
    <lineage>
        <taxon>Bacteria</taxon>
        <taxon>Pseudomonadati</taxon>
        <taxon>Pseudomonadota</taxon>
        <taxon>Alphaproteobacteria</taxon>
        <taxon>Hyphomicrobiales</taxon>
        <taxon>Methylobacteriaceae</taxon>
        <taxon>Methylobacterium</taxon>
    </lineage>
</organism>
<accession>A0AA37WNT3</accession>
<comment type="caution">
    <text evidence="2">The sequence shown here is derived from an EMBL/GenBank/DDBJ whole genome shotgun (WGS) entry which is preliminary data.</text>
</comment>
<name>A0AA37WNT3_9HYPH</name>
<dbReference type="EMBL" id="BSPL01000004">
    <property type="protein sequence ID" value="GLS68155.1"/>
    <property type="molecule type" value="Genomic_DNA"/>
</dbReference>
<reference evidence="3" key="1">
    <citation type="journal article" date="2019" name="Int. J. Syst. Evol. Microbiol.">
        <title>The Global Catalogue of Microorganisms (GCM) 10K type strain sequencing project: providing services to taxonomists for standard genome sequencing and annotation.</title>
        <authorList>
            <consortium name="The Broad Institute Genomics Platform"/>
            <consortium name="The Broad Institute Genome Sequencing Center for Infectious Disease"/>
            <person name="Wu L."/>
            <person name="Ma J."/>
        </authorList>
    </citation>
    <scope>NUCLEOTIDE SEQUENCE [LARGE SCALE GENOMIC DNA]</scope>
    <source>
        <strain evidence="3">NBRC 103632</strain>
    </source>
</reference>
<protein>
    <recommendedName>
        <fullName evidence="4">GcrA cell cycle regulator</fullName>
    </recommendedName>
</protein>
<dbReference type="AlphaFoldDB" id="A0AA37WNT3"/>
<dbReference type="RefSeq" id="WP_250104113.1">
    <property type="nucleotide sequence ID" value="NZ_BPQZ01000037.1"/>
</dbReference>